<organism evidence="9 10">
    <name type="scientific">Auraticoccus cholistanensis</name>
    <dbReference type="NCBI Taxonomy" id="2656650"/>
    <lineage>
        <taxon>Bacteria</taxon>
        <taxon>Bacillati</taxon>
        <taxon>Actinomycetota</taxon>
        <taxon>Actinomycetes</taxon>
        <taxon>Propionibacteriales</taxon>
        <taxon>Propionibacteriaceae</taxon>
        <taxon>Auraticoccus</taxon>
    </lineage>
</organism>
<sequence>MSEKQPTNPNRRTPFSDAFRSFIPQGWAPYDTTPLTRLPAAEAARARRAAISAQFPGERLVVPAGGFKVRSNDSDYRFRPHSAFAHLSGLGTDREPDAVLVLEPVPAGSADEPGVDGGHRATLFFMPRAPREAEQFYADARYGEMWVGQRESLEEMHQLTGLDCAPSGELAESLAKEADTVRVRVLRDADADVTAQVDSIRAAATGTQTTGEQSAEERREAELAADAELATALSELRLVKDAFEVQQLREACEATARGFEAVVADLPEALRRGRGERWVEGVFGLHARHAGNAVGYDTIAASGDHACTLHWIRNDGDLREGDLLLLDAGVELDTLYTADVTRTLPVSGRFSEAQRRVYEAVLEAQEAAMAVIRPGVAFAEVHRAAITVIATRLEEWGLLPVSAEESLSEEGGQHRRWMVHNTSHHLGLDVHDCARARTENYRDGVLAEGMVITVEPGLYFKSTDLLVPEELRGIGVRIEDDVLVTADGYENLSAMLPRTPDDVEAWMAPLLGR</sequence>
<dbReference type="SMART" id="SM01011">
    <property type="entry name" value="AMP_N"/>
    <property type="match status" value="1"/>
</dbReference>
<evidence type="ECO:0000256" key="6">
    <source>
        <dbReference type="ARBA" id="ARBA00022801"/>
    </source>
</evidence>
<dbReference type="PANTHER" id="PTHR43226">
    <property type="entry name" value="XAA-PRO AMINOPEPTIDASE 3"/>
    <property type="match status" value="1"/>
</dbReference>
<dbReference type="InterPro" id="IPR052433">
    <property type="entry name" value="X-Pro_dipept-like"/>
</dbReference>
<evidence type="ECO:0000256" key="3">
    <source>
        <dbReference type="ARBA" id="ARBA00008766"/>
    </source>
</evidence>
<dbReference type="GO" id="GO:0070006">
    <property type="term" value="F:metalloaminopeptidase activity"/>
    <property type="evidence" value="ECO:0007669"/>
    <property type="project" value="InterPro"/>
</dbReference>
<evidence type="ECO:0000256" key="4">
    <source>
        <dbReference type="ARBA" id="ARBA00012574"/>
    </source>
</evidence>
<dbReference type="GO" id="GO:0005829">
    <property type="term" value="C:cytosol"/>
    <property type="evidence" value="ECO:0007669"/>
    <property type="project" value="TreeGrafter"/>
</dbReference>
<keyword evidence="6" id="KW-0378">Hydrolase</keyword>
<reference evidence="9 10" key="1">
    <citation type="submission" date="2019-12" db="EMBL/GenBank/DDBJ databases">
        <title>Auraticoccus cholistani sp. nov., an actinomycete isolated from soil of Cholistan desert.</title>
        <authorList>
            <person name="Cheema M.T."/>
        </authorList>
    </citation>
    <scope>NUCLEOTIDE SEQUENCE [LARGE SCALE GENOMIC DNA]</scope>
    <source>
        <strain evidence="9 10">F435</strain>
    </source>
</reference>
<dbReference type="RefSeq" id="WP_331714593.1">
    <property type="nucleotide sequence ID" value="NZ_WPCU01000005.1"/>
</dbReference>
<dbReference type="AlphaFoldDB" id="A0A6A9UXA8"/>
<dbReference type="InterPro" id="IPR000994">
    <property type="entry name" value="Pept_M24"/>
</dbReference>
<feature type="domain" description="Aminopeptidase P N-terminal" evidence="8">
    <location>
        <begin position="38"/>
        <end position="192"/>
    </location>
</feature>
<keyword evidence="7" id="KW-0464">Manganese</keyword>
<dbReference type="GO" id="GO:0030145">
    <property type="term" value="F:manganese ion binding"/>
    <property type="evidence" value="ECO:0007669"/>
    <property type="project" value="InterPro"/>
</dbReference>
<dbReference type="Pfam" id="PF05195">
    <property type="entry name" value="AMP_N"/>
    <property type="match status" value="1"/>
</dbReference>
<comment type="cofactor">
    <cofactor evidence="2">
        <name>Mn(2+)</name>
        <dbReference type="ChEBI" id="CHEBI:29035"/>
    </cofactor>
</comment>
<evidence type="ECO:0000313" key="10">
    <source>
        <dbReference type="Proteomes" id="UP000435304"/>
    </source>
</evidence>
<name>A0A6A9UXA8_9ACTN</name>
<dbReference type="Pfam" id="PF00557">
    <property type="entry name" value="Peptidase_M24"/>
    <property type="match status" value="1"/>
</dbReference>
<proteinExistence type="inferred from homology"/>
<protein>
    <recommendedName>
        <fullName evidence="4">Xaa-Pro aminopeptidase</fullName>
        <ecNumber evidence="4">3.4.11.9</ecNumber>
    </recommendedName>
</protein>
<comment type="caution">
    <text evidence="9">The sequence shown here is derived from an EMBL/GenBank/DDBJ whole genome shotgun (WGS) entry which is preliminary data.</text>
</comment>
<dbReference type="GO" id="GO:0006508">
    <property type="term" value="P:proteolysis"/>
    <property type="evidence" value="ECO:0007669"/>
    <property type="project" value="TreeGrafter"/>
</dbReference>
<dbReference type="SUPFAM" id="SSF55920">
    <property type="entry name" value="Creatinase/aminopeptidase"/>
    <property type="match status" value="1"/>
</dbReference>
<dbReference type="EMBL" id="WPCU01000005">
    <property type="protein sequence ID" value="MVA76174.1"/>
    <property type="molecule type" value="Genomic_DNA"/>
</dbReference>
<evidence type="ECO:0000256" key="7">
    <source>
        <dbReference type="ARBA" id="ARBA00023211"/>
    </source>
</evidence>
<evidence type="ECO:0000256" key="5">
    <source>
        <dbReference type="ARBA" id="ARBA00022723"/>
    </source>
</evidence>
<dbReference type="InterPro" id="IPR029149">
    <property type="entry name" value="Creatin/AminoP/Spt16_N"/>
</dbReference>
<dbReference type="Gene3D" id="3.90.230.10">
    <property type="entry name" value="Creatinase/methionine aminopeptidase superfamily"/>
    <property type="match status" value="1"/>
</dbReference>
<evidence type="ECO:0000259" key="8">
    <source>
        <dbReference type="SMART" id="SM01011"/>
    </source>
</evidence>
<evidence type="ECO:0000256" key="2">
    <source>
        <dbReference type="ARBA" id="ARBA00001936"/>
    </source>
</evidence>
<dbReference type="Gene3D" id="3.40.350.10">
    <property type="entry name" value="Creatinase/prolidase N-terminal domain"/>
    <property type="match status" value="1"/>
</dbReference>
<keyword evidence="5" id="KW-0479">Metal-binding</keyword>
<accession>A0A6A9UXA8</accession>
<dbReference type="PANTHER" id="PTHR43226:SF4">
    <property type="entry name" value="XAA-PRO AMINOPEPTIDASE 3"/>
    <property type="match status" value="1"/>
</dbReference>
<dbReference type="InterPro" id="IPR007865">
    <property type="entry name" value="Aminopep_P_N"/>
</dbReference>
<dbReference type="EC" id="3.4.11.9" evidence="4"/>
<dbReference type="SUPFAM" id="SSF53092">
    <property type="entry name" value="Creatinase/prolidase N-terminal domain"/>
    <property type="match status" value="1"/>
</dbReference>
<dbReference type="CDD" id="cd01087">
    <property type="entry name" value="Prolidase"/>
    <property type="match status" value="1"/>
</dbReference>
<keyword evidence="10" id="KW-1185">Reference proteome</keyword>
<evidence type="ECO:0000256" key="1">
    <source>
        <dbReference type="ARBA" id="ARBA00001424"/>
    </source>
</evidence>
<dbReference type="InterPro" id="IPR036005">
    <property type="entry name" value="Creatinase/aminopeptidase-like"/>
</dbReference>
<comment type="catalytic activity">
    <reaction evidence="1">
        <text>Release of any N-terminal amino acid, including proline, that is linked to proline, even from a dipeptide or tripeptide.</text>
        <dbReference type="EC" id="3.4.11.9"/>
    </reaction>
</comment>
<evidence type="ECO:0000313" key="9">
    <source>
        <dbReference type="EMBL" id="MVA76174.1"/>
    </source>
</evidence>
<comment type="similarity">
    <text evidence="3">Belongs to the peptidase M24B family.</text>
</comment>
<gene>
    <name evidence="9" type="ORF">GC722_09075</name>
</gene>
<dbReference type="Proteomes" id="UP000435304">
    <property type="component" value="Unassembled WGS sequence"/>
</dbReference>